<sequence>MNYRWHHNVRYAPEFRQRACKILVRSKSDHADDENSHGYARARAVNMPRTRHFSFKSLLNQVASEFDVVQTHEKLTQASRRGVETLDPVTLQPHVVTKNS</sequence>
<evidence type="ECO:0000313" key="1">
    <source>
        <dbReference type="EMBL" id="KAH1031434.1"/>
    </source>
</evidence>
<protein>
    <submittedName>
        <fullName evidence="1">Uncharacterized protein</fullName>
    </submittedName>
</protein>
<organism evidence="1 2">
    <name type="scientific">Gossypium stocksii</name>
    <dbReference type="NCBI Taxonomy" id="47602"/>
    <lineage>
        <taxon>Eukaryota</taxon>
        <taxon>Viridiplantae</taxon>
        <taxon>Streptophyta</taxon>
        <taxon>Embryophyta</taxon>
        <taxon>Tracheophyta</taxon>
        <taxon>Spermatophyta</taxon>
        <taxon>Magnoliopsida</taxon>
        <taxon>eudicotyledons</taxon>
        <taxon>Gunneridae</taxon>
        <taxon>Pentapetalae</taxon>
        <taxon>rosids</taxon>
        <taxon>malvids</taxon>
        <taxon>Malvales</taxon>
        <taxon>Malvaceae</taxon>
        <taxon>Malvoideae</taxon>
        <taxon>Gossypium</taxon>
    </lineage>
</organism>
<accession>A0A9D3U7T5</accession>
<dbReference type="AlphaFoldDB" id="A0A9D3U7T5"/>
<proteinExistence type="predicted"/>
<reference evidence="1 2" key="1">
    <citation type="journal article" date="2021" name="Plant Biotechnol. J.">
        <title>Multi-omics assisted identification of the key and species-specific regulatory components of drought-tolerant mechanisms in Gossypium stocksii.</title>
        <authorList>
            <person name="Yu D."/>
            <person name="Ke L."/>
            <person name="Zhang D."/>
            <person name="Wu Y."/>
            <person name="Sun Y."/>
            <person name="Mei J."/>
            <person name="Sun J."/>
            <person name="Sun Y."/>
        </authorList>
    </citation>
    <scope>NUCLEOTIDE SEQUENCE [LARGE SCALE GENOMIC DNA]</scope>
    <source>
        <strain evidence="2">cv. E1</strain>
        <tissue evidence="1">Leaf</tissue>
    </source>
</reference>
<comment type="caution">
    <text evidence="1">The sequence shown here is derived from an EMBL/GenBank/DDBJ whole genome shotgun (WGS) entry which is preliminary data.</text>
</comment>
<gene>
    <name evidence="1" type="ORF">J1N35_043608</name>
</gene>
<evidence type="ECO:0000313" key="2">
    <source>
        <dbReference type="Proteomes" id="UP000828251"/>
    </source>
</evidence>
<keyword evidence="2" id="KW-1185">Reference proteome</keyword>
<name>A0A9D3U7T5_9ROSI</name>
<dbReference type="EMBL" id="JAIQCV010000013">
    <property type="protein sequence ID" value="KAH1031434.1"/>
    <property type="molecule type" value="Genomic_DNA"/>
</dbReference>
<dbReference type="Proteomes" id="UP000828251">
    <property type="component" value="Unassembled WGS sequence"/>
</dbReference>